<protein>
    <submittedName>
        <fullName evidence="2">Uncharacterized protein</fullName>
    </submittedName>
</protein>
<feature type="signal peptide" evidence="1">
    <location>
        <begin position="1"/>
        <end position="19"/>
    </location>
</feature>
<dbReference type="EMBL" id="GBRH01174117">
    <property type="protein sequence ID" value="JAE23779.1"/>
    <property type="molecule type" value="Transcribed_RNA"/>
</dbReference>
<dbReference type="AlphaFoldDB" id="A0A0A9GK39"/>
<reference evidence="2" key="2">
    <citation type="journal article" date="2015" name="Data Brief">
        <title>Shoot transcriptome of the giant reed, Arundo donax.</title>
        <authorList>
            <person name="Barrero R.A."/>
            <person name="Guerrero F.D."/>
            <person name="Moolhuijzen P."/>
            <person name="Goolsby J.A."/>
            <person name="Tidwell J."/>
            <person name="Bellgard S.E."/>
            <person name="Bellgard M.I."/>
        </authorList>
    </citation>
    <scope>NUCLEOTIDE SEQUENCE</scope>
    <source>
        <tissue evidence="2">Shoot tissue taken approximately 20 cm above the soil surface</tissue>
    </source>
</reference>
<organism evidence="2">
    <name type="scientific">Arundo donax</name>
    <name type="common">Giant reed</name>
    <name type="synonym">Donax arundinaceus</name>
    <dbReference type="NCBI Taxonomy" id="35708"/>
    <lineage>
        <taxon>Eukaryota</taxon>
        <taxon>Viridiplantae</taxon>
        <taxon>Streptophyta</taxon>
        <taxon>Embryophyta</taxon>
        <taxon>Tracheophyta</taxon>
        <taxon>Spermatophyta</taxon>
        <taxon>Magnoliopsida</taxon>
        <taxon>Liliopsida</taxon>
        <taxon>Poales</taxon>
        <taxon>Poaceae</taxon>
        <taxon>PACMAD clade</taxon>
        <taxon>Arundinoideae</taxon>
        <taxon>Arundineae</taxon>
        <taxon>Arundo</taxon>
    </lineage>
</organism>
<proteinExistence type="predicted"/>
<accession>A0A0A9GK39</accession>
<feature type="chain" id="PRO_5002047818" evidence="1">
    <location>
        <begin position="20"/>
        <end position="58"/>
    </location>
</feature>
<keyword evidence="1" id="KW-0732">Signal</keyword>
<reference evidence="2" key="1">
    <citation type="submission" date="2014-09" db="EMBL/GenBank/DDBJ databases">
        <authorList>
            <person name="Magalhaes I.L.F."/>
            <person name="Oliveira U."/>
            <person name="Santos F.R."/>
            <person name="Vidigal T.H.D.A."/>
            <person name="Brescovit A.D."/>
            <person name="Santos A.J."/>
        </authorList>
    </citation>
    <scope>NUCLEOTIDE SEQUENCE</scope>
    <source>
        <tissue evidence="2">Shoot tissue taken approximately 20 cm above the soil surface</tissue>
    </source>
</reference>
<evidence type="ECO:0000313" key="2">
    <source>
        <dbReference type="EMBL" id="JAE23779.1"/>
    </source>
</evidence>
<sequence length="58" mass="6966">MWMWYSVVMRFHIIISMYSLVLNPDQMQFVCVFLCHNFLTILCLRTEQTRASITCLMS</sequence>
<evidence type="ECO:0000256" key="1">
    <source>
        <dbReference type="SAM" id="SignalP"/>
    </source>
</evidence>
<name>A0A0A9GK39_ARUDO</name>